<dbReference type="EnsemblMetazoa" id="AALFPA23_002879.R2948">
    <property type="protein sequence ID" value="AALFPA23_002879.P2948"/>
    <property type="gene ID" value="AALFPA23_002879"/>
</dbReference>
<dbReference type="SUPFAM" id="SSF90112">
    <property type="entry name" value="Neurotransmitter-gated ion-channel transmembrane pore"/>
    <property type="match status" value="1"/>
</dbReference>
<feature type="transmembrane region" description="Helical" evidence="5">
    <location>
        <begin position="340"/>
        <end position="358"/>
    </location>
</feature>
<evidence type="ECO:0000256" key="6">
    <source>
        <dbReference type="SAM" id="SignalP"/>
    </source>
</evidence>
<reference evidence="9" key="1">
    <citation type="journal article" date="2015" name="Proc. Natl. Acad. Sci. U.S.A.">
        <title>Genome sequence of the Asian Tiger mosquito, Aedes albopictus, reveals insights into its biology, genetics, and evolution.</title>
        <authorList>
            <person name="Chen X.G."/>
            <person name="Jiang X."/>
            <person name="Gu J."/>
            <person name="Xu M."/>
            <person name="Wu Y."/>
            <person name="Deng Y."/>
            <person name="Zhang C."/>
            <person name="Bonizzoni M."/>
            <person name="Dermauw W."/>
            <person name="Vontas J."/>
            <person name="Armbruster P."/>
            <person name="Huang X."/>
            <person name="Yang Y."/>
            <person name="Zhang H."/>
            <person name="He W."/>
            <person name="Peng H."/>
            <person name="Liu Y."/>
            <person name="Wu K."/>
            <person name="Chen J."/>
            <person name="Lirakis M."/>
            <person name="Topalis P."/>
            <person name="Van Leeuwen T."/>
            <person name="Hall A.B."/>
            <person name="Jiang X."/>
            <person name="Thorpe C."/>
            <person name="Mueller R.L."/>
            <person name="Sun C."/>
            <person name="Waterhouse R.M."/>
            <person name="Yan G."/>
            <person name="Tu Z.J."/>
            <person name="Fang X."/>
            <person name="James A.A."/>
        </authorList>
    </citation>
    <scope>NUCLEOTIDE SEQUENCE [LARGE SCALE GENOMIC DNA]</scope>
    <source>
        <strain evidence="9">Foshan</strain>
    </source>
</reference>
<evidence type="ECO:0000256" key="1">
    <source>
        <dbReference type="ARBA" id="ARBA00004141"/>
    </source>
</evidence>
<dbReference type="CDD" id="cd18989">
    <property type="entry name" value="LGIC_ECD_cation"/>
    <property type="match status" value="1"/>
</dbReference>
<dbReference type="Pfam" id="PF02931">
    <property type="entry name" value="Neur_chan_LBD"/>
    <property type="match status" value="1"/>
</dbReference>
<dbReference type="Proteomes" id="UP000069940">
    <property type="component" value="Unassembled WGS sequence"/>
</dbReference>
<keyword evidence="3 5" id="KW-1133">Transmembrane helix</keyword>
<dbReference type="PANTHER" id="PTHR18945">
    <property type="entry name" value="NEUROTRANSMITTER GATED ION CHANNEL"/>
    <property type="match status" value="1"/>
</dbReference>
<evidence type="ECO:0000313" key="8">
    <source>
        <dbReference type="EnsemblMetazoa" id="AALFPA23_002879.P2948"/>
    </source>
</evidence>
<evidence type="ECO:0000256" key="5">
    <source>
        <dbReference type="SAM" id="Phobius"/>
    </source>
</evidence>
<accession>A0ABM1XU39</accession>
<dbReference type="InterPro" id="IPR036719">
    <property type="entry name" value="Neuro-gated_channel_TM_sf"/>
</dbReference>
<dbReference type="InterPro" id="IPR006202">
    <property type="entry name" value="Neur_chan_lig-bd"/>
</dbReference>
<name>A0ABM1XU39_AEDAL</name>
<feature type="transmembrane region" description="Helical" evidence="5">
    <location>
        <begin position="248"/>
        <end position="266"/>
    </location>
</feature>
<comment type="subcellular location">
    <subcellularLocation>
        <location evidence="1">Membrane</location>
        <topology evidence="1">Multi-pass membrane protein</topology>
    </subcellularLocation>
</comment>
<evidence type="ECO:0000259" key="7">
    <source>
        <dbReference type="Pfam" id="PF02931"/>
    </source>
</evidence>
<protein>
    <recommendedName>
        <fullName evidence="7">Neurotransmitter-gated ion-channel ligand-binding domain-containing protein</fullName>
    </recommendedName>
</protein>
<dbReference type="InterPro" id="IPR036734">
    <property type="entry name" value="Neur_chan_lig-bd_sf"/>
</dbReference>
<evidence type="ECO:0000256" key="4">
    <source>
        <dbReference type="ARBA" id="ARBA00023136"/>
    </source>
</evidence>
<dbReference type="Gene3D" id="2.70.170.10">
    <property type="entry name" value="Neurotransmitter-gated ion-channel ligand-binding domain"/>
    <property type="match status" value="1"/>
</dbReference>
<dbReference type="Gene3D" id="1.20.58.390">
    <property type="entry name" value="Neurotransmitter-gated ion-channel transmembrane domain"/>
    <property type="match status" value="1"/>
</dbReference>
<reference evidence="8" key="2">
    <citation type="submission" date="2025-05" db="UniProtKB">
        <authorList>
            <consortium name="EnsemblMetazoa"/>
        </authorList>
    </citation>
    <scope>IDENTIFICATION</scope>
    <source>
        <strain evidence="8">Foshan</strain>
    </source>
</reference>
<keyword evidence="4 5" id="KW-0472">Membrane</keyword>
<feature type="transmembrane region" description="Helical" evidence="5">
    <location>
        <begin position="273"/>
        <end position="297"/>
    </location>
</feature>
<feature type="transmembrane region" description="Helical" evidence="5">
    <location>
        <begin position="303"/>
        <end position="328"/>
    </location>
</feature>
<feature type="signal peptide" evidence="6">
    <location>
        <begin position="1"/>
        <end position="20"/>
    </location>
</feature>
<dbReference type="CDD" id="cd19051">
    <property type="entry name" value="LGIC_TM_cation"/>
    <property type="match status" value="1"/>
</dbReference>
<dbReference type="InterPro" id="IPR006201">
    <property type="entry name" value="Neur_channel"/>
</dbReference>
<dbReference type="InterPro" id="IPR038050">
    <property type="entry name" value="Neuro_actylchol_rec"/>
</dbReference>
<feature type="chain" id="PRO_5047239844" description="Neurotransmitter-gated ion-channel ligand-binding domain-containing protein" evidence="6">
    <location>
        <begin position="21"/>
        <end position="430"/>
    </location>
</feature>
<keyword evidence="6" id="KW-0732">Signal</keyword>
<keyword evidence="9" id="KW-1185">Reference proteome</keyword>
<feature type="transmembrane region" description="Helical" evidence="5">
    <location>
        <begin position="402"/>
        <end position="429"/>
    </location>
</feature>
<proteinExistence type="predicted"/>
<organism evidence="8 9">
    <name type="scientific">Aedes albopictus</name>
    <name type="common">Asian tiger mosquito</name>
    <name type="synonym">Stegomyia albopicta</name>
    <dbReference type="NCBI Taxonomy" id="7160"/>
    <lineage>
        <taxon>Eukaryota</taxon>
        <taxon>Metazoa</taxon>
        <taxon>Ecdysozoa</taxon>
        <taxon>Arthropoda</taxon>
        <taxon>Hexapoda</taxon>
        <taxon>Insecta</taxon>
        <taxon>Pterygota</taxon>
        <taxon>Neoptera</taxon>
        <taxon>Endopterygota</taxon>
        <taxon>Diptera</taxon>
        <taxon>Nematocera</taxon>
        <taxon>Culicoidea</taxon>
        <taxon>Culicidae</taxon>
        <taxon>Culicinae</taxon>
        <taxon>Aedini</taxon>
        <taxon>Aedes</taxon>
        <taxon>Stegomyia</taxon>
    </lineage>
</organism>
<evidence type="ECO:0000256" key="2">
    <source>
        <dbReference type="ARBA" id="ARBA00022692"/>
    </source>
</evidence>
<dbReference type="RefSeq" id="XP_062705030.1">
    <property type="nucleotide sequence ID" value="XM_062849046.1"/>
</dbReference>
<evidence type="ECO:0000256" key="3">
    <source>
        <dbReference type="ARBA" id="ARBA00022989"/>
    </source>
</evidence>
<sequence>MGKGHRLAFILVCLVGCCYADDATSDSNKPTGTQTWIDKLKKDLLVNYDRNARPTQHYNVTNLDLKITIRHVDIDEENSIFSMYGWVKMGWLDTRLTWNPEDYGGLRSVVFPSYYLWDPEMNMHSMTLESTGSSFIGTANVRVSFDGMHNCTERLSFKSFCEMNFRRWPFDTQHCSVVVGKTADDDTIQIRTLPAEWEKIGQINPMWEIVSVAVEKYQSPVEVRYEKYNGYQYGIVVRRKVQIFNSTIIAPAIVLILMSLASFWLPAHSSEKVLLNCINAAIVSAYLLFFTIHLPLLATRTPLIVMFFSNSLYLTAFSLVLSVIIVNMVKTKHCRPLHPYIKGFISLPGVGMFAWIGSSQKMTATDDEDWSGELKNDTLTGESCSSSADEASQVQLGIQQDWIQFAVIMERICFVVYVFLYSVMAASYLH</sequence>
<dbReference type="GeneID" id="109404615"/>
<keyword evidence="2 5" id="KW-0812">Transmembrane</keyword>
<dbReference type="SUPFAM" id="SSF63712">
    <property type="entry name" value="Nicotinic receptor ligand binding domain-like"/>
    <property type="match status" value="1"/>
</dbReference>
<feature type="domain" description="Neurotransmitter-gated ion-channel ligand-binding" evidence="7">
    <location>
        <begin position="39"/>
        <end position="240"/>
    </location>
</feature>
<evidence type="ECO:0000313" key="9">
    <source>
        <dbReference type="Proteomes" id="UP000069940"/>
    </source>
</evidence>